<dbReference type="OrthoDB" id="8062037at2759"/>
<dbReference type="InterPro" id="IPR001841">
    <property type="entry name" value="Znf_RING"/>
</dbReference>
<dbReference type="KEGG" id="hazt:125178768"/>
<name>A0A979FQ84_HYAAZ</name>
<feature type="coiled-coil region" evidence="4">
    <location>
        <begin position="84"/>
        <end position="125"/>
    </location>
</feature>
<reference evidence="7" key="1">
    <citation type="submission" date="2025-08" db="UniProtKB">
        <authorList>
            <consortium name="RefSeq"/>
        </authorList>
    </citation>
    <scope>IDENTIFICATION</scope>
</reference>
<dbReference type="GO" id="GO:0008270">
    <property type="term" value="F:zinc ion binding"/>
    <property type="evidence" value="ECO:0007669"/>
    <property type="project" value="UniProtKB-KW"/>
</dbReference>
<dbReference type="RefSeq" id="XP_047739269.1">
    <property type="nucleotide sequence ID" value="XM_047883313.1"/>
</dbReference>
<evidence type="ECO:0000256" key="1">
    <source>
        <dbReference type="ARBA" id="ARBA00022771"/>
    </source>
</evidence>
<sequence>MHAGCVICDEVFMPNIEVSATPCGHIFHTTCVSQWFERSATCPQCRFSGKMKLLRLHFDESNSEDNQDDADTLKSKLDNAEFPVSLKEKELEKLKEDVTKQKEISDKLRKEVIKLEKKHVLQERQLSS</sequence>
<gene>
    <name evidence="7" type="primary">LOC125178768</name>
</gene>
<feature type="non-terminal residue" evidence="7">
    <location>
        <position position="128"/>
    </location>
</feature>
<evidence type="ECO:0000313" key="6">
    <source>
        <dbReference type="Proteomes" id="UP000694843"/>
    </source>
</evidence>
<protein>
    <submittedName>
        <fullName evidence="7">E3 ubiquitin-protein ligase TRAIP-like</fullName>
    </submittedName>
</protein>
<dbReference type="GeneID" id="125178768"/>
<dbReference type="GO" id="GO:0061630">
    <property type="term" value="F:ubiquitin protein ligase activity"/>
    <property type="evidence" value="ECO:0007669"/>
    <property type="project" value="TreeGrafter"/>
</dbReference>
<dbReference type="PANTHER" id="PTHR46569">
    <property type="entry name" value="E3 UBIQUITIN-PROTEIN LIGASE TRAIP"/>
    <property type="match status" value="1"/>
</dbReference>
<feature type="domain" description="RING-type" evidence="5">
    <location>
        <begin position="5"/>
        <end position="46"/>
    </location>
</feature>
<dbReference type="Pfam" id="PF13639">
    <property type="entry name" value="zf-RING_2"/>
    <property type="match status" value="1"/>
</dbReference>
<keyword evidence="6" id="KW-1185">Reference proteome</keyword>
<dbReference type="GO" id="GO:0031297">
    <property type="term" value="P:replication fork processing"/>
    <property type="evidence" value="ECO:0007669"/>
    <property type="project" value="TreeGrafter"/>
</dbReference>
<keyword evidence="2" id="KW-0862">Zinc</keyword>
<keyword evidence="1 3" id="KW-0479">Metal-binding</keyword>
<dbReference type="SUPFAM" id="SSF57850">
    <property type="entry name" value="RING/U-box"/>
    <property type="match status" value="1"/>
</dbReference>
<keyword evidence="4" id="KW-0175">Coiled coil</keyword>
<dbReference type="SMART" id="SM00184">
    <property type="entry name" value="RING"/>
    <property type="match status" value="1"/>
</dbReference>
<dbReference type="Gene3D" id="3.30.40.10">
    <property type="entry name" value="Zinc/RING finger domain, C3HC4 (zinc finger)"/>
    <property type="match status" value="1"/>
</dbReference>
<dbReference type="GO" id="GO:0090734">
    <property type="term" value="C:site of DNA damage"/>
    <property type="evidence" value="ECO:0007669"/>
    <property type="project" value="TreeGrafter"/>
</dbReference>
<evidence type="ECO:0000259" key="5">
    <source>
        <dbReference type="PROSITE" id="PS50089"/>
    </source>
</evidence>
<dbReference type="Proteomes" id="UP000694843">
    <property type="component" value="Unplaced"/>
</dbReference>
<organism evidence="6 7">
    <name type="scientific">Hyalella azteca</name>
    <name type="common">Amphipod</name>
    <dbReference type="NCBI Taxonomy" id="294128"/>
    <lineage>
        <taxon>Eukaryota</taxon>
        <taxon>Metazoa</taxon>
        <taxon>Ecdysozoa</taxon>
        <taxon>Arthropoda</taxon>
        <taxon>Crustacea</taxon>
        <taxon>Multicrustacea</taxon>
        <taxon>Malacostraca</taxon>
        <taxon>Eumalacostraca</taxon>
        <taxon>Peracarida</taxon>
        <taxon>Amphipoda</taxon>
        <taxon>Senticaudata</taxon>
        <taxon>Talitrida</taxon>
        <taxon>Talitroidea</taxon>
        <taxon>Hyalellidae</taxon>
        <taxon>Hyalella</taxon>
    </lineage>
</organism>
<dbReference type="InterPro" id="IPR052639">
    <property type="entry name" value="TRAIP_ubiq-protein_ligase"/>
</dbReference>
<dbReference type="PROSITE" id="PS50089">
    <property type="entry name" value="ZF_RING_2"/>
    <property type="match status" value="1"/>
</dbReference>
<evidence type="ECO:0000256" key="3">
    <source>
        <dbReference type="PROSITE-ProRule" id="PRU00175"/>
    </source>
</evidence>
<dbReference type="OMA" id="MSRELNT"/>
<keyword evidence="1 3" id="KW-0863">Zinc-finger</keyword>
<proteinExistence type="predicted"/>
<accession>A0A979FQ84</accession>
<dbReference type="GO" id="GO:0005634">
    <property type="term" value="C:nucleus"/>
    <property type="evidence" value="ECO:0007669"/>
    <property type="project" value="TreeGrafter"/>
</dbReference>
<dbReference type="InterPro" id="IPR013083">
    <property type="entry name" value="Znf_RING/FYVE/PHD"/>
</dbReference>
<dbReference type="GO" id="GO:0016567">
    <property type="term" value="P:protein ubiquitination"/>
    <property type="evidence" value="ECO:0007669"/>
    <property type="project" value="TreeGrafter"/>
</dbReference>
<evidence type="ECO:0000256" key="2">
    <source>
        <dbReference type="ARBA" id="ARBA00022833"/>
    </source>
</evidence>
<dbReference type="PANTHER" id="PTHR46569:SF1">
    <property type="entry name" value="E3 UBIQUITIN-PROTEIN LIGASE RFWD3-RELATED"/>
    <property type="match status" value="1"/>
</dbReference>
<evidence type="ECO:0000313" key="7">
    <source>
        <dbReference type="RefSeq" id="XP_047739269.1"/>
    </source>
</evidence>
<evidence type="ECO:0000256" key="4">
    <source>
        <dbReference type="SAM" id="Coils"/>
    </source>
</evidence>
<dbReference type="AlphaFoldDB" id="A0A979FQ84"/>